<protein>
    <recommendedName>
        <fullName evidence="10">Endo-chitosanase</fullName>
        <ecNumber evidence="10">3.2.1.132</ecNumber>
    </recommendedName>
</protein>
<dbReference type="GO" id="GO:0000272">
    <property type="term" value="P:polysaccharide catabolic process"/>
    <property type="evidence" value="ECO:0007669"/>
    <property type="project" value="UniProtKB-KW"/>
</dbReference>
<comment type="function">
    <text evidence="10">Chitosanase catalyzing the endo-type cleavage of chitosan, the deacylated form of chitin. Chitosanase may be crucial in the degradation of the deacetylated portion of chitin in the fungal cell wall.</text>
</comment>
<evidence type="ECO:0000256" key="8">
    <source>
        <dbReference type="ARBA" id="ARBA00023295"/>
    </source>
</evidence>
<gene>
    <name evidence="11" type="ORF">GSTUM_00000527001</name>
</gene>
<evidence type="ECO:0000256" key="9">
    <source>
        <dbReference type="ARBA" id="ARBA00023326"/>
    </source>
</evidence>
<keyword evidence="5" id="KW-0732">Signal</keyword>
<keyword evidence="9 10" id="KW-0624">Polysaccharide degradation</keyword>
<comment type="catalytic activity">
    <reaction evidence="1 10">
        <text>Endohydrolysis of beta-(1-&gt;4)-linkages between D-glucosamine residues in a partly acetylated chitosan.</text>
        <dbReference type="EC" id="3.2.1.132"/>
    </reaction>
</comment>
<comment type="similarity">
    <text evidence="3 10">Belongs to the glycosyl hydrolase 75 family.</text>
</comment>
<evidence type="ECO:0000313" key="11">
    <source>
        <dbReference type="EMBL" id="CAZ81787.1"/>
    </source>
</evidence>
<evidence type="ECO:0000313" key="12">
    <source>
        <dbReference type="Proteomes" id="UP000006911"/>
    </source>
</evidence>
<dbReference type="eggNOG" id="ENOG502S39Y">
    <property type="taxonomic scope" value="Eukaryota"/>
</dbReference>
<comment type="subcellular location">
    <subcellularLocation>
        <location evidence="2 10">Secreted</location>
    </subcellularLocation>
</comment>
<dbReference type="InterPro" id="IPR009939">
    <property type="entry name" value="Chitosanase_fungal"/>
</dbReference>
<proteinExistence type="inferred from homology"/>
<name>D5GB94_TUBMM</name>
<evidence type="ECO:0000256" key="6">
    <source>
        <dbReference type="ARBA" id="ARBA00022801"/>
    </source>
</evidence>
<evidence type="ECO:0000256" key="10">
    <source>
        <dbReference type="RuleBase" id="RU361208"/>
    </source>
</evidence>
<sequence>MDVDCDGANRSDGKCVNDPTGQGQTAFKDGVAKYGLDDLDSNKHSYIVFGNQKYSTSFDPTQYGVPELGVVVVVCAGQFFYAVWGDTNGGTLVGEASISLATACFGQGMTGNSGHPDTDVLYLVFTGNRAATNSTVDWYPLTPP</sequence>
<dbReference type="GeneID" id="9181498"/>
<dbReference type="AlphaFoldDB" id="D5GB94"/>
<dbReference type="GO" id="GO:0005576">
    <property type="term" value="C:extracellular region"/>
    <property type="evidence" value="ECO:0007669"/>
    <property type="project" value="UniProtKB-SubCell"/>
</dbReference>
<dbReference type="PANTHER" id="PTHR42061:SF6">
    <property type="entry name" value="ENDO-CHITOSANASE"/>
    <property type="match status" value="1"/>
</dbReference>
<dbReference type="GO" id="GO:0016977">
    <property type="term" value="F:chitosanase activity"/>
    <property type="evidence" value="ECO:0007669"/>
    <property type="project" value="UniProtKB-EC"/>
</dbReference>
<dbReference type="PANTHER" id="PTHR42061">
    <property type="entry name" value="ENDO-CHITOSANASE"/>
    <property type="match status" value="1"/>
</dbReference>
<keyword evidence="7" id="KW-0119">Carbohydrate metabolism</keyword>
<reference evidence="11 12" key="1">
    <citation type="journal article" date="2010" name="Nature">
        <title>Perigord black truffle genome uncovers evolutionary origins and mechanisms of symbiosis.</title>
        <authorList>
            <person name="Martin F."/>
            <person name="Kohler A."/>
            <person name="Murat C."/>
            <person name="Balestrini R."/>
            <person name="Coutinho P.M."/>
            <person name="Jaillon O."/>
            <person name="Montanini B."/>
            <person name="Morin E."/>
            <person name="Noel B."/>
            <person name="Percudani R."/>
            <person name="Porcel B."/>
            <person name="Rubini A."/>
            <person name="Amicucci A."/>
            <person name="Amselem J."/>
            <person name="Anthouard V."/>
            <person name="Arcioni S."/>
            <person name="Artiguenave F."/>
            <person name="Aury J.M."/>
            <person name="Ballario P."/>
            <person name="Bolchi A."/>
            <person name="Brenna A."/>
            <person name="Brun A."/>
            <person name="Buee M."/>
            <person name="Cantarel B."/>
            <person name="Chevalier G."/>
            <person name="Couloux A."/>
            <person name="Da Silva C."/>
            <person name="Denoeud F."/>
            <person name="Duplessis S."/>
            <person name="Ghignone S."/>
            <person name="Hilselberger B."/>
            <person name="Iotti M."/>
            <person name="Marcais B."/>
            <person name="Mello A."/>
            <person name="Miranda M."/>
            <person name="Pacioni G."/>
            <person name="Quesneville H."/>
            <person name="Riccioni C."/>
            <person name="Ruotolo R."/>
            <person name="Splivallo R."/>
            <person name="Stocchi V."/>
            <person name="Tisserant E."/>
            <person name="Viscomi A.R."/>
            <person name="Zambonelli A."/>
            <person name="Zampieri E."/>
            <person name="Henrissat B."/>
            <person name="Lebrun M.H."/>
            <person name="Paolocci F."/>
            <person name="Bonfante P."/>
            <person name="Ottonello S."/>
            <person name="Wincker P."/>
        </authorList>
    </citation>
    <scope>NUCLEOTIDE SEQUENCE [LARGE SCALE GENOMIC DNA]</scope>
    <source>
        <strain evidence="11 12">Mel28</strain>
    </source>
</reference>
<organism evidence="11 12">
    <name type="scientific">Tuber melanosporum (strain Mel28)</name>
    <name type="common">Perigord black truffle</name>
    <dbReference type="NCBI Taxonomy" id="656061"/>
    <lineage>
        <taxon>Eukaryota</taxon>
        <taxon>Fungi</taxon>
        <taxon>Dikarya</taxon>
        <taxon>Ascomycota</taxon>
        <taxon>Pezizomycotina</taxon>
        <taxon>Pezizomycetes</taxon>
        <taxon>Pezizales</taxon>
        <taxon>Tuberaceae</taxon>
        <taxon>Tuber</taxon>
    </lineage>
</organism>
<evidence type="ECO:0000256" key="7">
    <source>
        <dbReference type="ARBA" id="ARBA00023277"/>
    </source>
</evidence>
<dbReference type="Proteomes" id="UP000006911">
    <property type="component" value="Unassembled WGS sequence"/>
</dbReference>
<dbReference type="RefSeq" id="XP_002837596.1">
    <property type="nucleotide sequence ID" value="XM_002837550.1"/>
</dbReference>
<evidence type="ECO:0000256" key="2">
    <source>
        <dbReference type="ARBA" id="ARBA00004613"/>
    </source>
</evidence>
<evidence type="ECO:0000256" key="5">
    <source>
        <dbReference type="ARBA" id="ARBA00022729"/>
    </source>
</evidence>
<dbReference type="Pfam" id="PF07335">
    <property type="entry name" value="Glyco_hydro_75"/>
    <property type="match status" value="1"/>
</dbReference>
<evidence type="ECO:0000256" key="3">
    <source>
        <dbReference type="ARBA" id="ARBA00007799"/>
    </source>
</evidence>
<dbReference type="KEGG" id="tml:GSTUM_00000527001"/>
<dbReference type="EMBL" id="FN430089">
    <property type="protein sequence ID" value="CAZ81787.1"/>
    <property type="molecule type" value="Genomic_DNA"/>
</dbReference>
<keyword evidence="6 10" id="KW-0378">Hydrolase</keyword>
<dbReference type="EC" id="3.2.1.132" evidence="10"/>
<keyword evidence="8 10" id="KW-0326">Glycosidase</keyword>
<keyword evidence="4" id="KW-0964">Secreted</keyword>
<accession>D5GB94</accession>
<evidence type="ECO:0000256" key="4">
    <source>
        <dbReference type="ARBA" id="ARBA00022525"/>
    </source>
</evidence>
<dbReference type="InParanoid" id="D5GB94"/>
<keyword evidence="12" id="KW-1185">Reference proteome</keyword>
<dbReference type="HOGENOM" id="CLU_046555_1_0_1"/>
<evidence type="ECO:0000256" key="1">
    <source>
        <dbReference type="ARBA" id="ARBA00000405"/>
    </source>
</evidence>